<reference evidence="8" key="1">
    <citation type="submission" date="2018-06" db="EMBL/GenBank/DDBJ databases">
        <title>Genome assembly of Danube salmon.</title>
        <authorList>
            <person name="Macqueen D.J."/>
            <person name="Gundappa M.K."/>
        </authorList>
    </citation>
    <scope>NUCLEOTIDE SEQUENCE [LARGE SCALE GENOMIC DNA]</scope>
</reference>
<dbReference type="Ensembl" id="ENSHHUT00000004130.1">
    <property type="protein sequence ID" value="ENSHHUP00000003999.1"/>
    <property type="gene ID" value="ENSHHUG00000002511.1"/>
</dbReference>
<evidence type="ECO:0000256" key="4">
    <source>
        <dbReference type="PROSITE-ProRule" id="PRU00024"/>
    </source>
</evidence>
<dbReference type="SUPFAM" id="SSF57845">
    <property type="entry name" value="B-box zinc-binding domain"/>
    <property type="match status" value="1"/>
</dbReference>
<protein>
    <recommendedName>
        <fullName evidence="9">RING-type domain-containing protein</fullName>
    </recommendedName>
</protein>
<feature type="domain" description="B box-type" evidence="6">
    <location>
        <begin position="95"/>
        <end position="136"/>
    </location>
</feature>
<evidence type="ECO:0000256" key="3">
    <source>
        <dbReference type="ARBA" id="ARBA00022833"/>
    </source>
</evidence>
<keyword evidence="2 4" id="KW-0863">Zinc-finger</keyword>
<evidence type="ECO:0000259" key="6">
    <source>
        <dbReference type="PROSITE" id="PS50119"/>
    </source>
</evidence>
<name>A0A4W5JW13_9TELE</name>
<dbReference type="PANTHER" id="PTHR24103">
    <property type="entry name" value="E3 UBIQUITIN-PROTEIN LIGASE TRIM"/>
    <property type="match status" value="1"/>
</dbReference>
<evidence type="ECO:0000256" key="2">
    <source>
        <dbReference type="ARBA" id="ARBA00022771"/>
    </source>
</evidence>
<dbReference type="Proteomes" id="UP000314982">
    <property type="component" value="Unassembled WGS sequence"/>
</dbReference>
<accession>A0A4W5JW13</accession>
<proteinExistence type="predicted"/>
<dbReference type="InterPro" id="IPR050143">
    <property type="entry name" value="TRIM/RBCC"/>
</dbReference>
<dbReference type="InterPro" id="IPR027370">
    <property type="entry name" value="Znf-RING_euk"/>
</dbReference>
<dbReference type="PROSITE" id="PS50089">
    <property type="entry name" value="ZF_RING_2"/>
    <property type="match status" value="1"/>
</dbReference>
<dbReference type="InterPro" id="IPR013083">
    <property type="entry name" value="Znf_RING/FYVE/PHD"/>
</dbReference>
<keyword evidence="1" id="KW-0479">Metal-binding</keyword>
<evidence type="ECO:0000256" key="1">
    <source>
        <dbReference type="ARBA" id="ARBA00022723"/>
    </source>
</evidence>
<dbReference type="Gene3D" id="3.30.160.60">
    <property type="entry name" value="Classic Zinc Finger"/>
    <property type="match status" value="1"/>
</dbReference>
<dbReference type="SMART" id="SM00184">
    <property type="entry name" value="RING"/>
    <property type="match status" value="1"/>
</dbReference>
<evidence type="ECO:0008006" key="9">
    <source>
        <dbReference type="Google" id="ProtNLM"/>
    </source>
</evidence>
<feature type="domain" description="RING-type" evidence="5">
    <location>
        <begin position="18"/>
        <end position="58"/>
    </location>
</feature>
<dbReference type="SMART" id="SM00336">
    <property type="entry name" value="BBOX"/>
    <property type="match status" value="1"/>
</dbReference>
<sequence>MASRLGLLSSLPEEDFSCPVCCDIYRDPVLLSCSHSFCKPCLQQYWEHREYLECPICRRRLSASGSRLVRNLVLKNLCEAFVKERELRSAAAGWDLEGYCATHGERLKLYCLVDKQPLCVVCQISRLHKQHACCSLEEAREDLEVSYYFKVERK</sequence>
<keyword evidence="8" id="KW-1185">Reference proteome</keyword>
<reference evidence="7" key="3">
    <citation type="submission" date="2025-09" db="UniProtKB">
        <authorList>
            <consortium name="Ensembl"/>
        </authorList>
    </citation>
    <scope>IDENTIFICATION</scope>
</reference>
<dbReference type="Pfam" id="PF13445">
    <property type="entry name" value="zf-RING_UBOX"/>
    <property type="match status" value="1"/>
</dbReference>
<keyword evidence="3" id="KW-0862">Zinc</keyword>
<dbReference type="GO" id="GO:0008270">
    <property type="term" value="F:zinc ion binding"/>
    <property type="evidence" value="ECO:0007669"/>
    <property type="project" value="UniProtKB-KW"/>
</dbReference>
<organism evidence="7 8">
    <name type="scientific">Hucho hucho</name>
    <name type="common">huchen</name>
    <dbReference type="NCBI Taxonomy" id="62062"/>
    <lineage>
        <taxon>Eukaryota</taxon>
        <taxon>Metazoa</taxon>
        <taxon>Chordata</taxon>
        <taxon>Craniata</taxon>
        <taxon>Vertebrata</taxon>
        <taxon>Euteleostomi</taxon>
        <taxon>Actinopterygii</taxon>
        <taxon>Neopterygii</taxon>
        <taxon>Teleostei</taxon>
        <taxon>Protacanthopterygii</taxon>
        <taxon>Salmoniformes</taxon>
        <taxon>Salmonidae</taxon>
        <taxon>Salmoninae</taxon>
        <taxon>Hucho</taxon>
    </lineage>
</organism>
<dbReference type="InterPro" id="IPR017907">
    <property type="entry name" value="Znf_RING_CS"/>
</dbReference>
<reference evidence="7" key="2">
    <citation type="submission" date="2025-08" db="UniProtKB">
        <authorList>
            <consortium name="Ensembl"/>
        </authorList>
    </citation>
    <scope>IDENTIFICATION</scope>
</reference>
<dbReference type="GeneTree" id="ENSGT01030000234583"/>
<evidence type="ECO:0000313" key="8">
    <source>
        <dbReference type="Proteomes" id="UP000314982"/>
    </source>
</evidence>
<dbReference type="AlphaFoldDB" id="A0A4W5JW13"/>
<dbReference type="InterPro" id="IPR001841">
    <property type="entry name" value="Znf_RING"/>
</dbReference>
<evidence type="ECO:0000313" key="7">
    <source>
        <dbReference type="Ensembl" id="ENSHHUP00000003999.1"/>
    </source>
</evidence>
<evidence type="ECO:0000259" key="5">
    <source>
        <dbReference type="PROSITE" id="PS50089"/>
    </source>
</evidence>
<dbReference type="InterPro" id="IPR000315">
    <property type="entry name" value="Znf_B-box"/>
</dbReference>
<dbReference type="PROSITE" id="PS50119">
    <property type="entry name" value="ZF_BBOX"/>
    <property type="match status" value="1"/>
</dbReference>
<dbReference type="PROSITE" id="PS00518">
    <property type="entry name" value="ZF_RING_1"/>
    <property type="match status" value="1"/>
</dbReference>
<dbReference type="Gene3D" id="3.30.40.10">
    <property type="entry name" value="Zinc/RING finger domain, C3HC4 (zinc finger)"/>
    <property type="match status" value="1"/>
</dbReference>
<dbReference type="Pfam" id="PF00643">
    <property type="entry name" value="zf-B_box"/>
    <property type="match status" value="1"/>
</dbReference>
<dbReference type="STRING" id="62062.ENSHHUP00000003999"/>
<dbReference type="SUPFAM" id="SSF57850">
    <property type="entry name" value="RING/U-box"/>
    <property type="match status" value="1"/>
</dbReference>